<dbReference type="SMART" id="SM00448">
    <property type="entry name" value="REC"/>
    <property type="match status" value="1"/>
</dbReference>
<gene>
    <name evidence="3" type="ORF">DVJ83_17335</name>
</gene>
<geneLocation type="plasmid" evidence="4">
    <name>pdrdi</name>
</geneLocation>
<evidence type="ECO:0000259" key="2">
    <source>
        <dbReference type="PROSITE" id="PS50110"/>
    </source>
</evidence>
<dbReference type="KEGG" id="dwu:DVJ83_17335"/>
<dbReference type="Pfam" id="PF00072">
    <property type="entry name" value="Response_reg"/>
    <property type="match status" value="1"/>
</dbReference>
<dbReference type="Proteomes" id="UP000253744">
    <property type="component" value="Plasmid pDrdI"/>
</dbReference>
<evidence type="ECO:0000256" key="1">
    <source>
        <dbReference type="PROSITE-ProRule" id="PRU00169"/>
    </source>
</evidence>
<dbReference type="CDD" id="cd17557">
    <property type="entry name" value="REC_Rcp-like"/>
    <property type="match status" value="1"/>
</dbReference>
<dbReference type="RefSeq" id="WP_114673528.1">
    <property type="nucleotide sequence ID" value="NZ_CALTYN010000004.1"/>
</dbReference>
<dbReference type="PANTHER" id="PTHR44520">
    <property type="entry name" value="RESPONSE REGULATOR RCP1-RELATED"/>
    <property type="match status" value="1"/>
</dbReference>
<keyword evidence="1" id="KW-0597">Phosphoprotein</keyword>
<accession>A0A345IMF7</accession>
<reference evidence="3 4" key="1">
    <citation type="submission" date="2018-07" db="EMBL/GenBank/DDBJ databases">
        <title>Complete Genome and Methylome Analysis of Deinococcus wulumuqiensis NEB 479.</title>
        <authorList>
            <person name="Fomenkov A."/>
            <person name="Luyten Y."/>
            <person name="Vincze T."/>
            <person name="Anton B.P."/>
            <person name="Clark T."/>
            <person name="Roberts R.J."/>
            <person name="Morgan R.D."/>
        </authorList>
    </citation>
    <scope>NUCLEOTIDE SEQUENCE [LARGE SCALE GENOMIC DNA]</scope>
    <source>
        <strain evidence="3 4">NEB 479</strain>
        <plasmid evidence="4">Plasmid pdrdi</plasmid>
    </source>
</reference>
<dbReference type="GO" id="GO:0000160">
    <property type="term" value="P:phosphorelay signal transduction system"/>
    <property type="evidence" value="ECO:0007669"/>
    <property type="project" value="InterPro"/>
</dbReference>
<dbReference type="PROSITE" id="PS50110">
    <property type="entry name" value="RESPONSE_REGULATORY"/>
    <property type="match status" value="1"/>
</dbReference>
<evidence type="ECO:0000313" key="3">
    <source>
        <dbReference type="EMBL" id="AXH00880.1"/>
    </source>
</evidence>
<organism evidence="3 4">
    <name type="scientific">Deinococcus wulumuqiensis</name>
    <dbReference type="NCBI Taxonomy" id="980427"/>
    <lineage>
        <taxon>Bacteria</taxon>
        <taxon>Thermotogati</taxon>
        <taxon>Deinococcota</taxon>
        <taxon>Deinococci</taxon>
        <taxon>Deinococcales</taxon>
        <taxon>Deinococcaceae</taxon>
        <taxon>Deinococcus</taxon>
    </lineage>
</organism>
<dbReference type="AlphaFoldDB" id="A0A345IMF7"/>
<dbReference type="InterPro" id="IPR052893">
    <property type="entry name" value="TCS_response_regulator"/>
</dbReference>
<dbReference type="PANTHER" id="PTHR44520:SF2">
    <property type="entry name" value="RESPONSE REGULATOR RCP1"/>
    <property type="match status" value="1"/>
</dbReference>
<dbReference type="InterPro" id="IPR001789">
    <property type="entry name" value="Sig_transdc_resp-reg_receiver"/>
</dbReference>
<evidence type="ECO:0000313" key="4">
    <source>
        <dbReference type="Proteomes" id="UP000253744"/>
    </source>
</evidence>
<sequence length="144" mass="16042">MTSPLTRPLCVLLVDDNATDRLLAREAFAGYADRASVITCHSGQAALDWMRQPHTRLPDVVLLDINMPGMNGFEVLQAMKADPELRLIPVVMLSTSGDPGDVQEAYTLHASSYLLKSVDFAGFLEQVDHFVAFWCRSRLAHWPE</sequence>
<name>A0A345IMF7_9DEIO</name>
<keyword evidence="3" id="KW-0614">Plasmid</keyword>
<proteinExistence type="predicted"/>
<feature type="modified residue" description="4-aspartylphosphate" evidence="1">
    <location>
        <position position="64"/>
    </location>
</feature>
<dbReference type="EMBL" id="CP031163">
    <property type="protein sequence ID" value="AXH00880.1"/>
    <property type="molecule type" value="Genomic_DNA"/>
</dbReference>
<dbReference type="Gene3D" id="3.40.50.2300">
    <property type="match status" value="1"/>
</dbReference>
<protein>
    <submittedName>
        <fullName evidence="3">Response regulator</fullName>
    </submittedName>
</protein>
<dbReference type="InterPro" id="IPR011006">
    <property type="entry name" value="CheY-like_superfamily"/>
</dbReference>
<feature type="domain" description="Response regulatory" evidence="2">
    <location>
        <begin position="10"/>
        <end position="131"/>
    </location>
</feature>
<dbReference type="SUPFAM" id="SSF52172">
    <property type="entry name" value="CheY-like"/>
    <property type="match status" value="1"/>
</dbReference>